<feature type="transmembrane region" description="Helical" evidence="6">
    <location>
        <begin position="328"/>
        <end position="345"/>
    </location>
</feature>
<dbReference type="RefSeq" id="WP_123235200.1">
    <property type="nucleotide sequence ID" value="NZ_RJSG01000003.1"/>
</dbReference>
<name>A0A3N0DPP9_9ACTN</name>
<evidence type="ECO:0000256" key="1">
    <source>
        <dbReference type="ARBA" id="ARBA00004651"/>
    </source>
</evidence>
<sequence length="410" mass="41318">MTNLIPAPVAAALKVKNAGVAYALALLVAALSVIASQRGVGPYLSATNTTNIIDQSALIGLLAITTTIVLVSGNFDLSIASNAALSAVVFVKVINAHGPAAGVSAALLVGLFIGLLNGVLVQLVGINAFIVTLATLTAARGAMLPLTNSQTVQAVGNPLGSWTNGEWTTPDLFMVGAVLAFLAAAVLVSPALGRGLPLAAFVAGLGAMSLLASTVGGWTITLTRPSWYMLGLAAVVGFVFTWTIVGRRLFAVGGNAVAARLVGISVTRYKIAPFVVSGVVSSFVGVLFASRLGAVNPEAMSGWELTAIAAAILGGTSLFGGSGSAFKSVVGALILAVLTNGFNILNVGSEWQQLVQGAVILTAAGTYTVAARRASRHTAPAALVPETTGSQNNLGVDARAAETVMEGSVR</sequence>
<evidence type="ECO:0000256" key="3">
    <source>
        <dbReference type="ARBA" id="ARBA00022692"/>
    </source>
</evidence>
<comment type="caution">
    <text evidence="7">The sequence shown here is derived from an EMBL/GenBank/DDBJ whole genome shotgun (WGS) entry which is preliminary data.</text>
</comment>
<feature type="transmembrane region" description="Helical" evidence="6">
    <location>
        <begin position="302"/>
        <end position="321"/>
    </location>
</feature>
<dbReference type="PANTHER" id="PTHR32196">
    <property type="entry name" value="ABC TRANSPORTER PERMEASE PROTEIN YPHD-RELATED-RELATED"/>
    <property type="match status" value="1"/>
</dbReference>
<evidence type="ECO:0000256" key="6">
    <source>
        <dbReference type="SAM" id="Phobius"/>
    </source>
</evidence>
<dbReference type="OrthoDB" id="3468954at2"/>
<feature type="transmembrane region" description="Helical" evidence="6">
    <location>
        <begin position="351"/>
        <end position="370"/>
    </location>
</feature>
<evidence type="ECO:0000313" key="7">
    <source>
        <dbReference type="EMBL" id="RNL77614.1"/>
    </source>
</evidence>
<organism evidence="7 8">
    <name type="scientific">Nocardioides marmorisolisilvae</name>
    <dbReference type="NCBI Taxonomy" id="1542737"/>
    <lineage>
        <taxon>Bacteria</taxon>
        <taxon>Bacillati</taxon>
        <taxon>Actinomycetota</taxon>
        <taxon>Actinomycetes</taxon>
        <taxon>Propionibacteriales</taxon>
        <taxon>Nocardioidaceae</taxon>
        <taxon>Nocardioides</taxon>
    </lineage>
</organism>
<keyword evidence="3 6" id="KW-0812">Transmembrane</keyword>
<reference evidence="7 8" key="1">
    <citation type="submission" date="2018-11" db="EMBL/GenBank/DDBJ databases">
        <authorList>
            <person name="Li F."/>
        </authorList>
    </citation>
    <scope>NUCLEOTIDE SEQUENCE [LARGE SCALE GENOMIC DNA]</scope>
    <source>
        <strain evidence="7 8">KIS18-7</strain>
    </source>
</reference>
<accession>A0A3N0DPP9</accession>
<evidence type="ECO:0000256" key="5">
    <source>
        <dbReference type="ARBA" id="ARBA00023136"/>
    </source>
</evidence>
<feature type="transmembrane region" description="Helical" evidence="6">
    <location>
        <begin position="172"/>
        <end position="192"/>
    </location>
</feature>
<dbReference type="GO" id="GO:0022857">
    <property type="term" value="F:transmembrane transporter activity"/>
    <property type="evidence" value="ECO:0007669"/>
    <property type="project" value="InterPro"/>
</dbReference>
<dbReference type="PANTHER" id="PTHR32196:SF72">
    <property type="entry name" value="RIBOSE IMPORT PERMEASE PROTEIN RBSC"/>
    <property type="match status" value="1"/>
</dbReference>
<feature type="transmembrane region" description="Helical" evidence="6">
    <location>
        <begin position="106"/>
        <end position="139"/>
    </location>
</feature>
<gene>
    <name evidence="7" type="ORF">EFL95_16530</name>
</gene>
<keyword evidence="5 6" id="KW-0472">Membrane</keyword>
<dbReference type="Pfam" id="PF02653">
    <property type="entry name" value="BPD_transp_2"/>
    <property type="match status" value="1"/>
</dbReference>
<feature type="transmembrane region" description="Helical" evidence="6">
    <location>
        <begin position="52"/>
        <end position="71"/>
    </location>
</feature>
<keyword evidence="2" id="KW-1003">Cell membrane</keyword>
<evidence type="ECO:0000313" key="8">
    <source>
        <dbReference type="Proteomes" id="UP000277094"/>
    </source>
</evidence>
<feature type="transmembrane region" description="Helical" evidence="6">
    <location>
        <begin position="199"/>
        <end position="221"/>
    </location>
</feature>
<keyword evidence="8" id="KW-1185">Reference proteome</keyword>
<keyword evidence="4 6" id="KW-1133">Transmembrane helix</keyword>
<evidence type="ECO:0000256" key="4">
    <source>
        <dbReference type="ARBA" id="ARBA00022989"/>
    </source>
</evidence>
<comment type="subcellular location">
    <subcellularLocation>
        <location evidence="1">Cell membrane</location>
        <topology evidence="1">Multi-pass membrane protein</topology>
    </subcellularLocation>
</comment>
<dbReference type="AlphaFoldDB" id="A0A3N0DPP9"/>
<feature type="transmembrane region" description="Helical" evidence="6">
    <location>
        <begin position="271"/>
        <end position="290"/>
    </location>
</feature>
<protein>
    <submittedName>
        <fullName evidence="7">ABC transporter permease</fullName>
    </submittedName>
</protein>
<evidence type="ECO:0000256" key="2">
    <source>
        <dbReference type="ARBA" id="ARBA00022475"/>
    </source>
</evidence>
<feature type="transmembrane region" description="Helical" evidence="6">
    <location>
        <begin position="20"/>
        <end position="40"/>
    </location>
</feature>
<dbReference type="GO" id="GO:0005886">
    <property type="term" value="C:plasma membrane"/>
    <property type="evidence" value="ECO:0007669"/>
    <property type="project" value="UniProtKB-SubCell"/>
</dbReference>
<dbReference type="EMBL" id="RJSG01000003">
    <property type="protein sequence ID" value="RNL77614.1"/>
    <property type="molecule type" value="Genomic_DNA"/>
</dbReference>
<feature type="transmembrane region" description="Helical" evidence="6">
    <location>
        <begin position="227"/>
        <end position="250"/>
    </location>
</feature>
<proteinExistence type="predicted"/>
<dbReference type="Proteomes" id="UP000277094">
    <property type="component" value="Unassembled WGS sequence"/>
</dbReference>
<dbReference type="InterPro" id="IPR001851">
    <property type="entry name" value="ABC_transp_permease"/>
</dbReference>
<dbReference type="CDD" id="cd06579">
    <property type="entry name" value="TM_PBP1_transp_AraH_like"/>
    <property type="match status" value="1"/>
</dbReference>